<dbReference type="HOGENOM" id="CLU_030538_1_3_1"/>
<dbReference type="PANTHER" id="PTHR31589">
    <property type="entry name" value="PROTEIN, PUTATIVE (DUF239)-RELATED-RELATED"/>
    <property type="match status" value="1"/>
</dbReference>
<dbReference type="InterPro" id="IPR002156">
    <property type="entry name" value="RNaseH_domain"/>
</dbReference>
<sequence>MTLYNIWEARNEVRFEEKRVNPTVIANRICFLLDEWANLDVQKRTTVPSPTPSWQLPATGWAKLNADGAWSSQRGCGAAGVIVRDDSGRFLAASVHFFPCVLDAISAEIKATSRAVELAAELRLSKVLIETDSTKVLRLLAEDGRGRSIYAMQILDLKLKARQIRNVEFAWVRRSANRVAIRLVKEGVQTHCVTTWVSTPPVFLMSLLNEDSMRYIRWTTKTFLLLQLLTFRVDPTMEEIDNNLIIKKVQSAHGQTFACVNFESQPSLRHPLLKNHTIQLKQRNSIFHGTYDDNRSMFYISNVEMSEIECPPGTIPVLTSYNGSMSTILFDKTIGFNENGNENVSRQVAALATMPSTFHGLVSSLSVWEPDLGTGKPPRFSGAIAIVQNEESRVAAGWSVDPRLYGDNHVHFEIAWVDHGKACVNVRCAGFVQMSRKVIPGAIIKPVSTIDGKKYIIRIKIVKFLGDWVLKFGEEIVGYWPGKLFSQMSDYATSISWMGIVGAAPGEPFPPMGSGESPDQFEGETKAAYIADVNVVDASGNIVTPALSTLNTIVTAPKCYEIGHVFNSGGGLKFSFGGKGCSPSQPIK</sequence>
<dbReference type="EnsemblPlants" id="LPERR11G08410.1">
    <property type="protein sequence ID" value="LPERR11G08410.1"/>
    <property type="gene ID" value="LPERR11G08410"/>
</dbReference>
<dbReference type="GO" id="GO:0003676">
    <property type="term" value="F:nucleic acid binding"/>
    <property type="evidence" value="ECO:0007669"/>
    <property type="project" value="InterPro"/>
</dbReference>
<reference evidence="3" key="2">
    <citation type="submission" date="2013-12" db="EMBL/GenBank/DDBJ databases">
        <authorList>
            <person name="Yu Y."/>
            <person name="Lee S."/>
            <person name="de Baynast K."/>
            <person name="Wissotski M."/>
            <person name="Liu L."/>
            <person name="Talag J."/>
            <person name="Goicoechea J."/>
            <person name="Angelova A."/>
            <person name="Jetty R."/>
            <person name="Kudrna D."/>
            <person name="Golser W."/>
            <person name="Rivera L."/>
            <person name="Zhang J."/>
            <person name="Wing R."/>
        </authorList>
    </citation>
    <scope>NUCLEOTIDE SEQUENCE</scope>
</reference>
<dbReference type="InterPro" id="IPR036397">
    <property type="entry name" value="RNaseH_sf"/>
</dbReference>
<dbReference type="Gramene" id="LPERR11G08410.1">
    <property type="protein sequence ID" value="LPERR11G08410.1"/>
    <property type="gene ID" value="LPERR11G08410"/>
</dbReference>
<dbReference type="PANTHER" id="PTHR31589:SF251">
    <property type="entry name" value="OS11G0284600 PROTEIN"/>
    <property type="match status" value="1"/>
</dbReference>
<dbReference type="PROSITE" id="PS52045">
    <property type="entry name" value="NEPROSIN_PEP_CD"/>
    <property type="match status" value="1"/>
</dbReference>
<name>A0A0D9XR73_9ORYZ</name>
<dbReference type="InterPro" id="IPR044730">
    <property type="entry name" value="RNase_H-like_dom_plant"/>
</dbReference>
<dbReference type="InterPro" id="IPR004314">
    <property type="entry name" value="Neprosin"/>
</dbReference>
<reference evidence="2 3" key="1">
    <citation type="submission" date="2012-08" db="EMBL/GenBank/DDBJ databases">
        <title>Oryza genome evolution.</title>
        <authorList>
            <person name="Wing R.A."/>
        </authorList>
    </citation>
    <scope>NUCLEOTIDE SEQUENCE</scope>
</reference>
<dbReference type="Pfam" id="PF14365">
    <property type="entry name" value="Neprosin_AP"/>
    <property type="match status" value="1"/>
</dbReference>
<dbReference type="eggNOG" id="KOG1075">
    <property type="taxonomic scope" value="Eukaryota"/>
</dbReference>
<dbReference type="Pfam" id="PF13456">
    <property type="entry name" value="RVT_3"/>
    <property type="match status" value="1"/>
</dbReference>
<dbReference type="CDD" id="cd06222">
    <property type="entry name" value="RNase_H_like"/>
    <property type="match status" value="1"/>
</dbReference>
<dbReference type="Gene3D" id="3.30.420.10">
    <property type="entry name" value="Ribonuclease H-like superfamily/Ribonuclease H"/>
    <property type="match status" value="1"/>
</dbReference>
<protein>
    <recommendedName>
        <fullName evidence="1">Neprosin PEP catalytic domain-containing protein</fullName>
    </recommendedName>
</protein>
<dbReference type="Pfam" id="PF03080">
    <property type="entry name" value="Neprosin"/>
    <property type="match status" value="1"/>
</dbReference>
<accession>A0A0D9XR73</accession>
<dbReference type="InterPro" id="IPR053168">
    <property type="entry name" value="Glutamic_endopeptidase"/>
</dbReference>
<evidence type="ECO:0000259" key="1">
    <source>
        <dbReference type="PROSITE" id="PS52045"/>
    </source>
</evidence>
<dbReference type="STRING" id="77586.A0A0D9XR73"/>
<dbReference type="GO" id="GO:0004523">
    <property type="term" value="F:RNA-DNA hybrid ribonuclease activity"/>
    <property type="evidence" value="ECO:0007669"/>
    <property type="project" value="InterPro"/>
</dbReference>
<evidence type="ECO:0000313" key="3">
    <source>
        <dbReference type="Proteomes" id="UP000032180"/>
    </source>
</evidence>
<dbReference type="InterPro" id="IPR025521">
    <property type="entry name" value="Neprosin_propep"/>
</dbReference>
<dbReference type="InterPro" id="IPR012337">
    <property type="entry name" value="RNaseH-like_sf"/>
</dbReference>
<dbReference type="SUPFAM" id="SSF53098">
    <property type="entry name" value="Ribonuclease H-like"/>
    <property type="match status" value="1"/>
</dbReference>
<feature type="domain" description="Neprosin PEP catalytic" evidence="1">
    <location>
        <begin position="335"/>
        <end position="582"/>
    </location>
</feature>
<dbReference type="AlphaFoldDB" id="A0A0D9XR73"/>
<keyword evidence="3" id="KW-1185">Reference proteome</keyword>
<reference evidence="2" key="3">
    <citation type="submission" date="2015-04" db="UniProtKB">
        <authorList>
            <consortium name="EnsemblPlants"/>
        </authorList>
    </citation>
    <scope>IDENTIFICATION</scope>
</reference>
<organism evidence="2 3">
    <name type="scientific">Leersia perrieri</name>
    <dbReference type="NCBI Taxonomy" id="77586"/>
    <lineage>
        <taxon>Eukaryota</taxon>
        <taxon>Viridiplantae</taxon>
        <taxon>Streptophyta</taxon>
        <taxon>Embryophyta</taxon>
        <taxon>Tracheophyta</taxon>
        <taxon>Spermatophyta</taxon>
        <taxon>Magnoliopsida</taxon>
        <taxon>Liliopsida</taxon>
        <taxon>Poales</taxon>
        <taxon>Poaceae</taxon>
        <taxon>BOP clade</taxon>
        <taxon>Oryzoideae</taxon>
        <taxon>Oryzeae</taxon>
        <taxon>Oryzinae</taxon>
        <taxon>Leersia</taxon>
    </lineage>
</organism>
<evidence type="ECO:0000313" key="2">
    <source>
        <dbReference type="EnsemblPlants" id="LPERR11G08410.1"/>
    </source>
</evidence>
<proteinExistence type="predicted"/>
<dbReference type="Proteomes" id="UP000032180">
    <property type="component" value="Chromosome 11"/>
</dbReference>